<evidence type="ECO:0000256" key="2">
    <source>
        <dbReference type="ARBA" id="ARBA00023125"/>
    </source>
</evidence>
<feature type="domain" description="HTH tetR-type" evidence="5">
    <location>
        <begin position="6"/>
        <end position="66"/>
    </location>
</feature>
<gene>
    <name evidence="6" type="ORF">F0L74_21345</name>
</gene>
<dbReference type="InterPro" id="IPR009057">
    <property type="entry name" value="Homeodomain-like_sf"/>
</dbReference>
<proteinExistence type="predicted"/>
<organism evidence="6 7">
    <name type="scientific">Chitinophaga agrisoli</name>
    <dbReference type="NCBI Taxonomy" id="2607653"/>
    <lineage>
        <taxon>Bacteria</taxon>
        <taxon>Pseudomonadati</taxon>
        <taxon>Bacteroidota</taxon>
        <taxon>Chitinophagia</taxon>
        <taxon>Chitinophagales</taxon>
        <taxon>Chitinophagaceae</taxon>
        <taxon>Chitinophaga</taxon>
    </lineage>
</organism>
<dbReference type="PANTHER" id="PTHR47506:SF10">
    <property type="entry name" value="TRANSCRIPTIONAL REGULATORY PROTEIN"/>
    <property type="match status" value="1"/>
</dbReference>
<comment type="caution">
    <text evidence="6">The sequence shown here is derived from an EMBL/GenBank/DDBJ whole genome shotgun (WGS) entry which is preliminary data.</text>
</comment>
<evidence type="ECO:0000256" key="1">
    <source>
        <dbReference type="ARBA" id="ARBA00023015"/>
    </source>
</evidence>
<evidence type="ECO:0000256" key="4">
    <source>
        <dbReference type="PROSITE-ProRule" id="PRU00335"/>
    </source>
</evidence>
<reference evidence="6 7" key="2">
    <citation type="submission" date="2019-09" db="EMBL/GenBank/DDBJ databases">
        <authorList>
            <person name="Jin C."/>
        </authorList>
    </citation>
    <scope>NUCLEOTIDE SEQUENCE [LARGE SCALE GENOMIC DNA]</scope>
    <source>
        <strain evidence="6 7">BN140078</strain>
    </source>
</reference>
<dbReference type="Gene3D" id="1.10.357.10">
    <property type="entry name" value="Tetracycline Repressor, domain 2"/>
    <property type="match status" value="1"/>
</dbReference>
<keyword evidence="3" id="KW-0804">Transcription</keyword>
<dbReference type="Pfam" id="PF16925">
    <property type="entry name" value="TetR_C_13"/>
    <property type="match status" value="1"/>
</dbReference>
<dbReference type="PANTHER" id="PTHR47506">
    <property type="entry name" value="TRANSCRIPTIONAL REGULATORY PROTEIN"/>
    <property type="match status" value="1"/>
</dbReference>
<dbReference type="AlphaFoldDB" id="A0A5B2VGR5"/>
<feature type="DNA-binding region" description="H-T-H motif" evidence="4">
    <location>
        <begin position="29"/>
        <end position="48"/>
    </location>
</feature>
<dbReference type="InterPro" id="IPR001647">
    <property type="entry name" value="HTH_TetR"/>
</dbReference>
<dbReference type="RefSeq" id="WP_149839942.1">
    <property type="nucleotide sequence ID" value="NZ_VUOC01000004.1"/>
</dbReference>
<reference evidence="6 7" key="1">
    <citation type="submission" date="2019-09" db="EMBL/GenBank/DDBJ databases">
        <title>Chitinophaga ginsengihumi sp. nov., isolated from soil of ginseng rhizosphere.</title>
        <authorList>
            <person name="Lee J."/>
        </authorList>
    </citation>
    <scope>NUCLEOTIDE SEQUENCE [LARGE SCALE GENOMIC DNA]</scope>
    <source>
        <strain evidence="6 7">BN140078</strain>
    </source>
</reference>
<dbReference type="SUPFAM" id="SSF48498">
    <property type="entry name" value="Tetracyclin repressor-like, C-terminal domain"/>
    <property type="match status" value="1"/>
</dbReference>
<evidence type="ECO:0000313" key="6">
    <source>
        <dbReference type="EMBL" id="KAA2238763.1"/>
    </source>
</evidence>
<keyword evidence="7" id="KW-1185">Reference proteome</keyword>
<dbReference type="SUPFAM" id="SSF46689">
    <property type="entry name" value="Homeodomain-like"/>
    <property type="match status" value="1"/>
</dbReference>
<dbReference type="EMBL" id="VUOC01000004">
    <property type="protein sequence ID" value="KAA2238763.1"/>
    <property type="molecule type" value="Genomic_DNA"/>
</dbReference>
<evidence type="ECO:0000256" key="3">
    <source>
        <dbReference type="ARBA" id="ARBA00023163"/>
    </source>
</evidence>
<dbReference type="PROSITE" id="PS50977">
    <property type="entry name" value="HTH_TETR_2"/>
    <property type="match status" value="1"/>
</dbReference>
<accession>A0A5B2VGR5</accession>
<evidence type="ECO:0000313" key="7">
    <source>
        <dbReference type="Proteomes" id="UP000324611"/>
    </source>
</evidence>
<keyword evidence="1" id="KW-0805">Transcription regulation</keyword>
<dbReference type="Pfam" id="PF00440">
    <property type="entry name" value="TetR_N"/>
    <property type="match status" value="1"/>
</dbReference>
<dbReference type="InterPro" id="IPR036271">
    <property type="entry name" value="Tet_transcr_reg_TetR-rel_C_sf"/>
</dbReference>
<keyword evidence="2 4" id="KW-0238">DNA-binding</keyword>
<dbReference type="InterPro" id="IPR011075">
    <property type="entry name" value="TetR_C"/>
</dbReference>
<dbReference type="GO" id="GO:0003677">
    <property type="term" value="F:DNA binding"/>
    <property type="evidence" value="ECO:0007669"/>
    <property type="project" value="UniProtKB-UniRule"/>
</dbReference>
<name>A0A5B2VGR5_9BACT</name>
<protein>
    <submittedName>
        <fullName evidence="6">TetR/AcrR family transcriptional regulator</fullName>
    </submittedName>
</protein>
<evidence type="ECO:0000259" key="5">
    <source>
        <dbReference type="PROSITE" id="PS50977"/>
    </source>
</evidence>
<sequence>MARSKAFDPGERLEKARDLFWEKGYHATSMQDLVEAMRLNRGSIYDTYGDKHALFMQCLTNYGADTLEDYKAAAVDAPSPIKAVECIIRRAMDRAIEEGKACMVVKSSFELAEGDKEVHSVLKKDGARLIKVCEELLAKAQAAGEIPAERDTVMLANFIVASFTGLWQTNIISNNKKLVRQMADFLIEVVRH</sequence>
<dbReference type="Proteomes" id="UP000324611">
    <property type="component" value="Unassembled WGS sequence"/>
</dbReference>
<dbReference type="Gene3D" id="1.10.10.60">
    <property type="entry name" value="Homeodomain-like"/>
    <property type="match status" value="1"/>
</dbReference>